<feature type="compositionally biased region" description="Basic and acidic residues" evidence="7">
    <location>
        <begin position="1225"/>
        <end position="1255"/>
    </location>
</feature>
<name>A0A9R1TE51_9HYME</name>
<evidence type="ECO:0000256" key="2">
    <source>
        <dbReference type="ARBA" id="ARBA00004574"/>
    </source>
</evidence>
<evidence type="ECO:0000313" key="9">
    <source>
        <dbReference type="Proteomes" id="UP000694866"/>
    </source>
</evidence>
<feature type="compositionally biased region" description="Basic and acidic residues" evidence="7">
    <location>
        <begin position="1128"/>
        <end position="1163"/>
    </location>
</feature>
<dbReference type="Proteomes" id="UP000694866">
    <property type="component" value="Unplaced"/>
</dbReference>
<dbReference type="SUPFAM" id="SSF48371">
    <property type="entry name" value="ARM repeat"/>
    <property type="match status" value="1"/>
</dbReference>
<dbReference type="GO" id="GO:0140445">
    <property type="term" value="C:chromosome, telomeric repeat region"/>
    <property type="evidence" value="ECO:0007669"/>
    <property type="project" value="TreeGrafter"/>
</dbReference>
<evidence type="ECO:0000256" key="7">
    <source>
        <dbReference type="SAM" id="MobiDB-lite"/>
    </source>
</evidence>
<accession>A0A9R1TE51</accession>
<evidence type="ECO:0000313" key="10">
    <source>
        <dbReference type="RefSeq" id="XP_011307690.1"/>
    </source>
</evidence>
<keyword evidence="3" id="KW-0158">Chromosome</keyword>
<dbReference type="Pfam" id="PF12231">
    <property type="entry name" value="Rif1_N"/>
    <property type="match status" value="1"/>
</dbReference>
<dbReference type="GO" id="GO:0000723">
    <property type="term" value="P:telomere maintenance"/>
    <property type="evidence" value="ECO:0007669"/>
    <property type="project" value="TreeGrafter"/>
</dbReference>
<feature type="compositionally biased region" description="Polar residues" evidence="7">
    <location>
        <begin position="1346"/>
        <end position="1358"/>
    </location>
</feature>
<protein>
    <submittedName>
        <fullName evidence="10">Telomere-associated protein RIF1</fullName>
    </submittedName>
</protein>
<feature type="domain" description="Telomere-associated protein Rif1 N-terminal" evidence="8">
    <location>
        <begin position="251"/>
        <end position="379"/>
    </location>
</feature>
<evidence type="ECO:0000256" key="6">
    <source>
        <dbReference type="ARBA" id="ARBA00023306"/>
    </source>
</evidence>
<gene>
    <name evidence="10" type="primary">LOC105269273</name>
</gene>
<feature type="region of interest" description="Disordered" evidence="7">
    <location>
        <begin position="1011"/>
        <end position="1501"/>
    </location>
</feature>
<evidence type="ECO:0000256" key="5">
    <source>
        <dbReference type="ARBA" id="ARBA00023242"/>
    </source>
</evidence>
<evidence type="ECO:0000256" key="3">
    <source>
        <dbReference type="ARBA" id="ARBA00022454"/>
    </source>
</evidence>
<dbReference type="PANTHER" id="PTHR22928:SF3">
    <property type="entry name" value="TELOMERE-ASSOCIATED PROTEIN RIF1"/>
    <property type="match status" value="1"/>
</dbReference>
<dbReference type="PANTHER" id="PTHR22928">
    <property type="entry name" value="TELOMERE-ASSOCIATED PROTEIN RIF1"/>
    <property type="match status" value="1"/>
</dbReference>
<keyword evidence="6" id="KW-0131">Cell cycle</keyword>
<keyword evidence="5" id="KW-0539">Nucleus</keyword>
<feature type="region of interest" description="Disordered" evidence="7">
    <location>
        <begin position="931"/>
        <end position="958"/>
    </location>
</feature>
<feature type="compositionally biased region" description="Acidic residues" evidence="7">
    <location>
        <begin position="1673"/>
        <end position="1698"/>
    </location>
</feature>
<evidence type="ECO:0000256" key="4">
    <source>
        <dbReference type="ARBA" id="ARBA00022895"/>
    </source>
</evidence>
<sequence>MSVTSGVVNKFLKTLRESNSIAEKWTALTCITSHAGKGLAQALTRAQFTELCTQLISLITSCDPKSHIDVTKLCNIIFKEFTRSEPIIFELALNIDRSKRLAFLDFLTAVDLTVLAHLLTDENAIKFLESCLEGINVESMKWLGKDPTPANIEVLRKIETRQLDDEEEVEHTLITRVMQFLQRVYTQASGTPNFNISQFHILILEKITILAYMGYSKQREQALKLLELAVCQGLVTYIREKHPTAWTAFKANLAEVFSPRMMLLVTYKYSIWSSLWSLTIKMLGTEAHKNSALINELLLVEEKAFKSSETEVRKQAFLCWKYLIDNFALNPEEFNIWKRVKLLVIPLNAKNSKIEVIALTKLEVWWHLIVTMFTTKTTDHLPQVIIQFLNFCFGPLGDTPLLSKKQNLMASPGKIFFKTKICAIDALLQMMVIKERDRVLITPVLKERLPTAIPIKMFEENHKSFLHSVSEAVIMMTNLTNEDLKNRQKLMTILWTNLTEYITHSNVEKKPNMYKELILVTNEMISHSDDSMITDLTLNNILPELVTMSDLLTYRDNTLIDLVKKVVTPAILERAQKKSIGDIRVLMERAVMPLNADAYHSHILILTKSLLERMSTALVKKIPQSNVIDLWCILADLLTRYMRDDQPINEGTDLSHNLTSMDTLVNFPFKHDIMYTKAQVKSVSVIWRHLYKAFDQRADRIPSVKHNLIMNTTAKVMVEALSRSDKCFVLLAHCLTPLMETVNYERLPTTGQVPALVYVLRDVLMLSIKNNCADEAELALQSLDAYLISVFGLNNGPRTLLYLEALRPAIEMLLLEKLPAGIEQDVLHTLEHIIFMIDKSAEALTVKFVGSFRQILLAARRHKDPTISSNMVKLIELNPNVKDDVRCFFTIMELDAANVSTECPEVSPLENKLVKPIKMVGSFLGKTLDSPKTLKTPEVKKESKRMTPLPPDPDSQDYVVITSEPKFDVNRFTEHQKECMKRRREDLAMFNDSSQSASTDTQDLEQWFEKSRMRNESNKENTITMADASSSSKKDDTRNVTVDSTNREIQLQKSPESVISAEDDVENSEASGSGVSQEIVKKLNFESREEFPESNDGTREKQPVHRDQGVFPHGGKSRRGRGGRSKRNHLEGYDTMDRHIKRKAGSDHDSDTSDRKRTKKSDDSDAESINSNESQLGTHQPRSMEPPGVARLSDHARREISRLKIDMVADFVFPTVSGRRRSKHKGDDTEDHPKARSLRSGDKEMVENEHSQELLKKRRKRSAKPDPEVIKKDTREQKMNNSADSNDKSDKSDKSVDPHQDEESTSKSEDMNSPDKPSAESSDHDEVVENSQEPTVLRSPKRLPSRTDTASPSTSGIVTKSPAPASPKVQKPEDPDETFIEEEKIEEKTSREEPKKIPEDSSKSPGLASFTSVLASSSPQNVQGRGIKISNRHGMSPHGRGAHMLGLISAASLNRDKSEEDKREPDPSQKTRPAMLRQTDRVSSPTGSRQEKIFNNMKGNELPAQSLFNTLRNDGEKISPKKDKAVELTPTDHDYAEPKIINNTTIGSERELPMLEWSSANPPSLTASPSFSILKRHKSLPLDTDPDITPKRKRVSFADPPVFKEMWYVPSTFKTTRTGSLRSTGRKDTPLKPKGRSRIAAVVDTSIEELESLTEVDRQRQKDNELLAKIADDLEEDDEVNFDSDDDGEDKGEIEDTTSLDMSKNDGEDLPQSDTTNNNWRALEKPILSVTDDSILNKIMSEGKTNKSQELEETLDIQNLSRFDSSAKPEELFVGKVPRTSTQLAAITVAAEADTLPITDSIFLSQTMSQCSQGSQNSINIPVAEQLDSISAIYPDLIHCKEPLSTIINDLTNPLWISHLTNWFKERGLKTIGDLATMTEKEVADIPTKGNPKAVYVKEILDKFTRNSISKDVQGLESTLSSIDDKYSGVEHMEIIEETIEVSNAERDDEDTLSATSEDTTTASISINSLDNSKGRLEIESVQTQDNDDSSIIISTSSFPPATISSGTETIGDDSMAISVDESQGPISQGTTQGIDVTLLELEGKNYKLVEVDREIVGHTLEPEQILGAALRTNDLERVLTKLQDRYGSDREFISKILASCKSRITGEDVREQLKEKCSSKEIYELTSEVLGNYKQKGENLGDVFGTLLQKIPKDCIGEALTDEKVVSSALLLDIALERNNPEVVANTVVTRFPGIVEKILETRGEDNTVAIISQSRRMSPAELRNVFRAISEQMEDEELLEVSFEVMRKRMKK</sequence>
<dbReference type="InterPro" id="IPR022031">
    <property type="entry name" value="Rif1_N"/>
</dbReference>
<organism evidence="9 10">
    <name type="scientific">Fopius arisanus</name>
    <dbReference type="NCBI Taxonomy" id="64838"/>
    <lineage>
        <taxon>Eukaryota</taxon>
        <taxon>Metazoa</taxon>
        <taxon>Ecdysozoa</taxon>
        <taxon>Arthropoda</taxon>
        <taxon>Hexapoda</taxon>
        <taxon>Insecta</taxon>
        <taxon>Pterygota</taxon>
        <taxon>Neoptera</taxon>
        <taxon>Endopterygota</taxon>
        <taxon>Hymenoptera</taxon>
        <taxon>Apocrita</taxon>
        <taxon>Ichneumonoidea</taxon>
        <taxon>Braconidae</taxon>
        <taxon>Opiinae</taxon>
        <taxon>Fopius</taxon>
    </lineage>
</organism>
<feature type="compositionally biased region" description="Polar residues" evidence="7">
    <location>
        <begin position="1167"/>
        <end position="1181"/>
    </location>
</feature>
<keyword evidence="4" id="KW-0779">Telomere</keyword>
<feature type="compositionally biased region" description="Basic and acidic residues" evidence="7">
    <location>
        <begin position="1285"/>
        <end position="1310"/>
    </location>
</feature>
<feature type="compositionally biased region" description="Polar residues" evidence="7">
    <location>
        <begin position="1953"/>
        <end position="1968"/>
    </location>
</feature>
<dbReference type="RefSeq" id="XP_011307690.1">
    <property type="nucleotide sequence ID" value="XM_011309388.1"/>
</dbReference>
<keyword evidence="9" id="KW-1185">Reference proteome</keyword>
<dbReference type="InterPro" id="IPR016024">
    <property type="entry name" value="ARM-type_fold"/>
</dbReference>
<evidence type="ECO:0000259" key="8">
    <source>
        <dbReference type="Pfam" id="PF12231"/>
    </source>
</evidence>
<evidence type="ECO:0000256" key="1">
    <source>
        <dbReference type="ARBA" id="ARBA00004123"/>
    </source>
</evidence>
<feature type="compositionally biased region" description="Basic and acidic residues" evidence="7">
    <location>
        <begin position="1192"/>
        <end position="1207"/>
    </location>
</feature>
<reference evidence="10" key="1">
    <citation type="submission" date="2025-08" db="UniProtKB">
        <authorList>
            <consortium name="RefSeq"/>
        </authorList>
    </citation>
    <scope>IDENTIFICATION</scope>
    <source>
        <strain evidence="10">USDA-PBARC FA_bdor</strain>
        <tissue evidence="10">Whole organism</tissue>
    </source>
</reference>
<feature type="compositionally biased region" description="Basic and acidic residues" evidence="7">
    <location>
        <begin position="935"/>
        <end position="945"/>
    </location>
</feature>
<feature type="compositionally biased region" description="Basic residues" evidence="7">
    <location>
        <begin position="1115"/>
        <end position="1127"/>
    </location>
</feature>
<feature type="compositionally biased region" description="Basic and acidic residues" evidence="7">
    <location>
        <begin position="1263"/>
        <end position="1278"/>
    </location>
</feature>
<feature type="compositionally biased region" description="Basic and acidic residues" evidence="7">
    <location>
        <begin position="1454"/>
        <end position="1469"/>
    </location>
</feature>
<feature type="region of interest" description="Disordered" evidence="7">
    <location>
        <begin position="1617"/>
        <end position="1637"/>
    </location>
</feature>
<feature type="compositionally biased region" description="Polar residues" evidence="7">
    <location>
        <begin position="1039"/>
        <end position="1057"/>
    </location>
</feature>
<feature type="compositionally biased region" description="Basic and acidic residues" evidence="7">
    <location>
        <begin position="1079"/>
        <end position="1108"/>
    </location>
</feature>
<dbReference type="GO" id="GO:0005634">
    <property type="term" value="C:nucleus"/>
    <property type="evidence" value="ECO:0007669"/>
    <property type="project" value="UniProtKB-SubCell"/>
</dbReference>
<proteinExistence type="predicted"/>
<feature type="compositionally biased region" description="Basic and acidic residues" evidence="7">
    <location>
        <begin position="1317"/>
        <end position="1327"/>
    </location>
</feature>
<comment type="subcellular location">
    <subcellularLocation>
        <location evidence="2">Chromosome</location>
        <location evidence="2">Telomere</location>
    </subcellularLocation>
    <subcellularLocation>
        <location evidence="1">Nucleus</location>
    </subcellularLocation>
</comment>
<feature type="compositionally biased region" description="Basic and acidic residues" evidence="7">
    <location>
        <begin position="1381"/>
        <end position="1402"/>
    </location>
</feature>
<feature type="region of interest" description="Disordered" evidence="7">
    <location>
        <begin position="1671"/>
        <end position="1721"/>
    </location>
</feature>
<dbReference type="KEGG" id="fas:105269273"/>
<dbReference type="OrthoDB" id="5399929at2759"/>
<feature type="compositionally biased region" description="Polar residues" evidence="7">
    <location>
        <begin position="1409"/>
        <end position="1423"/>
    </location>
</feature>
<feature type="region of interest" description="Disordered" evidence="7">
    <location>
        <begin position="1942"/>
        <end position="1968"/>
    </location>
</feature>
<dbReference type="GeneID" id="105269273"/>